<feature type="transmembrane region" description="Helical" evidence="1">
    <location>
        <begin position="265"/>
        <end position="284"/>
    </location>
</feature>
<evidence type="ECO:0000313" key="6">
    <source>
        <dbReference type="Proteomes" id="UP000679126"/>
    </source>
</evidence>
<evidence type="ECO:0000259" key="3">
    <source>
        <dbReference type="Pfam" id="PF07715"/>
    </source>
</evidence>
<feature type="domain" description="Peptidase M56" evidence="2">
    <location>
        <begin position="147"/>
        <end position="255"/>
    </location>
</feature>
<dbReference type="InterPro" id="IPR052173">
    <property type="entry name" value="Beta-lactam_resp_regulator"/>
</dbReference>
<dbReference type="NCBIfam" id="TIGR04183">
    <property type="entry name" value="Por_Secre_tail"/>
    <property type="match status" value="1"/>
</dbReference>
<protein>
    <submittedName>
        <fullName evidence="5">TonB-dependent receptor plug domain-containing protein</fullName>
    </submittedName>
</protein>
<dbReference type="PANTHER" id="PTHR34978">
    <property type="entry name" value="POSSIBLE SENSOR-TRANSDUCER PROTEIN BLAR"/>
    <property type="match status" value="1"/>
</dbReference>
<evidence type="ECO:0000259" key="4">
    <source>
        <dbReference type="Pfam" id="PF18962"/>
    </source>
</evidence>
<dbReference type="InterPro" id="IPR012910">
    <property type="entry name" value="Plug_dom"/>
</dbReference>
<dbReference type="Pfam" id="PF07715">
    <property type="entry name" value="Plug"/>
    <property type="match status" value="1"/>
</dbReference>
<evidence type="ECO:0000313" key="5">
    <source>
        <dbReference type="EMBL" id="MBO9151030.1"/>
    </source>
</evidence>
<dbReference type="NCBIfam" id="TIGR04057">
    <property type="entry name" value="SusC_RagA_signa"/>
    <property type="match status" value="1"/>
</dbReference>
<dbReference type="SUPFAM" id="SSF56935">
    <property type="entry name" value="Porins"/>
    <property type="match status" value="1"/>
</dbReference>
<sequence>MTALFIYLIKANIALCLFYLAYRLGLRRLTFYTLNRVFLITGIVFSSLFPLVDVNDFFSRNEIIAAQVVQYVPDFGVLQAAQPEAFTVWALLEWVFWTGVVVMGLRLAIQLISLLVLHRRSEPANMQGQDVRKMDGDINPFSFFNNIYVNPDMHSEEELEAIIRHEQIHVRQWHSADVMMSEVNNVFYWFNPGAWLMKTAVKENLEFITDRKILRSGVNAATYQYSLVKVSTAQYAAGVANNFNFSHLKNRIKMMNKTTSSRVHLYRYGVLAGVVCGVLLSLNYTKAGTVVNHVVSEVKDVLEIAPGDTTTPVQKDQFSAKPVETRKPVEEKFQGVKADQFQTIEGKSQKPDNIIELTEDGVNATLHEPGGTAATLNGKKLTMRGGKNSSLPTNTIIISNASGTTGAAAGSRPTRGSYAGVMRLGGAGNSPAVTFRADTTNKPLIVVDGKPYPPNGINYPTLNNLDPNTIESITVLKDKSASAIYGSAGNYGVILITTKKGADEKKRTEPNKLKEVTVVGYPSADEQQENMLNQVVVVGYGTKNTNEAKAGTGDVKEEVVVTGYSSKNLKADSTATYRTGKQTMLALAKTDGAADHASTSTYPNPTKGIVNVAFTIPKASNSNFLEVTDMNGKPLYRQSLAGYKGSYKGQVDLTRYPAASYIIKVKLDGADMSSIVVKQ</sequence>
<dbReference type="InterPro" id="IPR037066">
    <property type="entry name" value="Plug_dom_sf"/>
</dbReference>
<dbReference type="InterPro" id="IPR026444">
    <property type="entry name" value="Secre_tail"/>
</dbReference>
<keyword evidence="6" id="KW-1185">Reference proteome</keyword>
<dbReference type="Pfam" id="PF18962">
    <property type="entry name" value="Por_Secre_tail"/>
    <property type="match status" value="1"/>
</dbReference>
<dbReference type="Pfam" id="PF05569">
    <property type="entry name" value="Peptidase_M56"/>
    <property type="match status" value="1"/>
</dbReference>
<evidence type="ECO:0000259" key="2">
    <source>
        <dbReference type="Pfam" id="PF05569"/>
    </source>
</evidence>
<dbReference type="EMBL" id="JAGHKP010000001">
    <property type="protein sequence ID" value="MBO9151030.1"/>
    <property type="molecule type" value="Genomic_DNA"/>
</dbReference>
<dbReference type="CDD" id="cd07341">
    <property type="entry name" value="M56_BlaR1_MecR1_like"/>
    <property type="match status" value="1"/>
</dbReference>
<proteinExistence type="predicted"/>
<name>A0ABS3Y962_9BACT</name>
<dbReference type="PANTHER" id="PTHR34978:SF3">
    <property type="entry name" value="SLR0241 PROTEIN"/>
    <property type="match status" value="1"/>
</dbReference>
<dbReference type="Gene3D" id="2.170.130.10">
    <property type="entry name" value="TonB-dependent receptor, plug domain"/>
    <property type="match status" value="1"/>
</dbReference>
<keyword evidence="1" id="KW-0472">Membrane</keyword>
<dbReference type="RefSeq" id="WP_209142828.1">
    <property type="nucleotide sequence ID" value="NZ_JAGHKP010000001.1"/>
</dbReference>
<feature type="transmembrane region" description="Helical" evidence="1">
    <location>
        <begin position="94"/>
        <end position="117"/>
    </location>
</feature>
<keyword evidence="1" id="KW-1133">Transmembrane helix</keyword>
<keyword evidence="1" id="KW-0812">Transmembrane</keyword>
<feature type="transmembrane region" description="Helical" evidence="1">
    <location>
        <begin position="34"/>
        <end position="52"/>
    </location>
</feature>
<dbReference type="InterPro" id="IPR023997">
    <property type="entry name" value="TonB-dep_OMP_SusC/RagA_CS"/>
</dbReference>
<keyword evidence="5" id="KW-0675">Receptor</keyword>
<dbReference type="Proteomes" id="UP000679126">
    <property type="component" value="Unassembled WGS sequence"/>
</dbReference>
<gene>
    <name evidence="5" type="ORF">J7I43_02355</name>
</gene>
<feature type="domain" description="TonB-dependent receptor plug" evidence="3">
    <location>
        <begin position="419"/>
        <end position="493"/>
    </location>
</feature>
<comment type="caution">
    <text evidence="5">The sequence shown here is derived from an EMBL/GenBank/DDBJ whole genome shotgun (WGS) entry which is preliminary data.</text>
</comment>
<feature type="domain" description="Secretion system C-terminal sorting" evidence="4">
    <location>
        <begin position="602"/>
        <end position="671"/>
    </location>
</feature>
<reference evidence="6" key="1">
    <citation type="submission" date="2021-03" db="EMBL/GenBank/DDBJ databases">
        <title>Assistant Professor.</title>
        <authorList>
            <person name="Huq M.A."/>
        </authorList>
    </citation>
    <scope>NUCLEOTIDE SEQUENCE [LARGE SCALE GENOMIC DNA]</scope>
    <source>
        <strain evidence="6">MAH-28</strain>
    </source>
</reference>
<organism evidence="5 6">
    <name type="scientific">Chitinophaga chungangae</name>
    <dbReference type="NCBI Taxonomy" id="2821488"/>
    <lineage>
        <taxon>Bacteria</taxon>
        <taxon>Pseudomonadati</taxon>
        <taxon>Bacteroidota</taxon>
        <taxon>Chitinophagia</taxon>
        <taxon>Chitinophagales</taxon>
        <taxon>Chitinophagaceae</taxon>
        <taxon>Chitinophaga</taxon>
    </lineage>
</organism>
<accession>A0ABS3Y962</accession>
<feature type="transmembrane region" description="Helical" evidence="1">
    <location>
        <begin position="6"/>
        <end position="22"/>
    </location>
</feature>
<evidence type="ECO:0000256" key="1">
    <source>
        <dbReference type="SAM" id="Phobius"/>
    </source>
</evidence>
<dbReference type="InterPro" id="IPR008756">
    <property type="entry name" value="Peptidase_M56"/>
</dbReference>